<feature type="region of interest" description="Disordered" evidence="2">
    <location>
        <begin position="583"/>
        <end position="615"/>
    </location>
</feature>
<feature type="domain" description="VWFC" evidence="3">
    <location>
        <begin position="156"/>
        <end position="222"/>
    </location>
</feature>
<evidence type="ECO:0000259" key="3">
    <source>
        <dbReference type="PROSITE" id="PS50184"/>
    </source>
</evidence>
<dbReference type="PROSITE" id="PS50184">
    <property type="entry name" value="VWFC_2"/>
    <property type="match status" value="1"/>
</dbReference>
<organism evidence="4 5">
    <name type="scientific">Tegillarca granosa</name>
    <name type="common">Malaysian cockle</name>
    <name type="synonym">Anadara granosa</name>
    <dbReference type="NCBI Taxonomy" id="220873"/>
    <lineage>
        <taxon>Eukaryota</taxon>
        <taxon>Metazoa</taxon>
        <taxon>Spiralia</taxon>
        <taxon>Lophotrochozoa</taxon>
        <taxon>Mollusca</taxon>
        <taxon>Bivalvia</taxon>
        <taxon>Autobranchia</taxon>
        <taxon>Pteriomorphia</taxon>
        <taxon>Arcoida</taxon>
        <taxon>Arcoidea</taxon>
        <taxon>Arcidae</taxon>
        <taxon>Tegillarca</taxon>
    </lineage>
</organism>
<protein>
    <recommendedName>
        <fullName evidence="3">VWFC domain-containing protein</fullName>
    </recommendedName>
</protein>
<evidence type="ECO:0000256" key="1">
    <source>
        <dbReference type="ARBA" id="ARBA00022729"/>
    </source>
</evidence>
<proteinExistence type="predicted"/>
<feature type="compositionally biased region" description="Low complexity" evidence="2">
    <location>
        <begin position="583"/>
        <end position="606"/>
    </location>
</feature>
<dbReference type="PROSITE" id="PS01208">
    <property type="entry name" value="VWFC_1"/>
    <property type="match status" value="3"/>
</dbReference>
<dbReference type="InterPro" id="IPR001007">
    <property type="entry name" value="VWF_dom"/>
</dbReference>
<accession>A0ABQ9EBK7</accession>
<dbReference type="InterPro" id="IPR050941">
    <property type="entry name" value="CCN"/>
</dbReference>
<evidence type="ECO:0000256" key="2">
    <source>
        <dbReference type="SAM" id="MobiDB-lite"/>
    </source>
</evidence>
<keyword evidence="5" id="KW-1185">Reference proteome</keyword>
<evidence type="ECO:0000313" key="4">
    <source>
        <dbReference type="EMBL" id="KAJ8302721.1"/>
    </source>
</evidence>
<gene>
    <name evidence="4" type="ORF">KUTeg_019117</name>
</gene>
<reference evidence="4 5" key="1">
    <citation type="submission" date="2022-12" db="EMBL/GenBank/DDBJ databases">
        <title>Chromosome-level genome of Tegillarca granosa.</title>
        <authorList>
            <person name="Kim J."/>
        </authorList>
    </citation>
    <scope>NUCLEOTIDE SEQUENCE [LARGE SCALE GENOMIC DNA]</scope>
    <source>
        <strain evidence="4">Teg-2019</strain>
        <tissue evidence="4">Adductor muscle</tissue>
    </source>
</reference>
<dbReference type="PANTHER" id="PTHR11348">
    <property type="entry name" value="CONNECTIVE TISSUE GROWTH FACTOR-RELATED"/>
    <property type="match status" value="1"/>
</dbReference>
<dbReference type="EMBL" id="JARBDR010000917">
    <property type="protein sequence ID" value="KAJ8302721.1"/>
    <property type="molecule type" value="Genomic_DNA"/>
</dbReference>
<dbReference type="SUPFAM" id="SSF57603">
    <property type="entry name" value="FnI-like domain"/>
    <property type="match status" value="1"/>
</dbReference>
<name>A0ABQ9EBK7_TEGGR</name>
<comment type="caution">
    <text evidence="4">The sequence shown here is derived from an EMBL/GenBank/DDBJ whole genome shotgun (WGS) entry which is preliminary data.</text>
</comment>
<evidence type="ECO:0000313" key="5">
    <source>
        <dbReference type="Proteomes" id="UP001217089"/>
    </source>
</evidence>
<dbReference type="SMART" id="SM00214">
    <property type="entry name" value="VWC"/>
    <property type="match status" value="5"/>
</dbReference>
<keyword evidence="1" id="KW-0732">Signal</keyword>
<dbReference type="Proteomes" id="UP001217089">
    <property type="component" value="Unassembled WGS sequence"/>
</dbReference>
<sequence length="715" mass="76855">MSFRRLYLRILFNIFHNLLQKFVFTKASSTHKDNSGMMDVSIPVFVRMLPEVFTDVAKDTCVYKGQVYTQGQKWQDGCEYNCECTDAKTGVYKCTERCTRFINLPNGCQLISDYLNPCCKKPYCPPGAVPTRGPSTPGSKTTLKPGMVPPTTPVPDVCVYHGATFQQGASWVDGCDLRCTCEDAKHGYYRCDNRCPSFHDLPATCTMETDSRDSCCKRPNCDPVAIPTVAPKPLAGRTTPKGQTYAPGFSPTMAPGVPTPGPGLTYPPGMIPSLGPTPGPGVPIPKVCMYKGVAYTKGQKWQDGCTYNCQCIDDQTGLYQCVERCPVYTNVPSYCQLVVDPNDACCKKAECVPPAGGVPTARPGQPTIAPTLQPDVCVYKGISYVEGQQWFDNCDKVCVCENAKTGYARCNDRCAKYENIPVSCTLTADPNDPLCCQVPNCIPIPGVNGNPTPGPTDDPIIVTGVPGIISGGGLSPTLVPTRAPMLTPKPGYTFKPGYVPAPGQTWQDGCQYNCNCTGQGKYVCKERCATFPILPPQCTLKRDPNDFCCYVPKCDFNKPVPTPAPFIPTAATKYTGAPTAVYTGAPTPAPTGSTLTPGLTPQPGQTLAPNPGSGVRPPTPAPVLAYCIYNGVPFQQGQVWDQGCSKKCRYPCCKIPDCPAPTPAPGKAPTLAPGVTPTPAPYPVPTLAPGKITGSGPQNKRSHYISFMYILWFNI</sequence>